<reference evidence="1" key="1">
    <citation type="submission" date="2020-07" db="EMBL/GenBank/DDBJ databases">
        <title>Multicomponent nature underlies the extraordinary mechanical properties of spider dragline silk.</title>
        <authorList>
            <person name="Kono N."/>
            <person name="Nakamura H."/>
            <person name="Mori M."/>
            <person name="Yoshida Y."/>
            <person name="Ohtoshi R."/>
            <person name="Malay A.D."/>
            <person name="Moran D.A.P."/>
            <person name="Tomita M."/>
            <person name="Numata K."/>
            <person name="Arakawa K."/>
        </authorList>
    </citation>
    <scope>NUCLEOTIDE SEQUENCE</scope>
</reference>
<accession>A0A8X6HDF0</accession>
<organism evidence="1 2">
    <name type="scientific">Trichonephila clavata</name>
    <name type="common">Joro spider</name>
    <name type="synonym">Nephila clavata</name>
    <dbReference type="NCBI Taxonomy" id="2740835"/>
    <lineage>
        <taxon>Eukaryota</taxon>
        <taxon>Metazoa</taxon>
        <taxon>Ecdysozoa</taxon>
        <taxon>Arthropoda</taxon>
        <taxon>Chelicerata</taxon>
        <taxon>Arachnida</taxon>
        <taxon>Araneae</taxon>
        <taxon>Araneomorphae</taxon>
        <taxon>Entelegynae</taxon>
        <taxon>Araneoidea</taxon>
        <taxon>Nephilidae</taxon>
        <taxon>Trichonephila</taxon>
    </lineage>
</organism>
<dbReference type="EMBL" id="BMAO01035072">
    <property type="protein sequence ID" value="GFR00994.1"/>
    <property type="molecule type" value="Genomic_DNA"/>
</dbReference>
<gene>
    <name evidence="1" type="ORF">TNCT_542351</name>
</gene>
<sequence length="129" mass="14400">MMPRPPTPTEQVIWFDKSSFTIISDRQTCVHRVNISRKLSGSYREGGSVLVGEAIPWRGLGLLEVLLGKMKGDHDRSIPTHNLHPTLHTQFTGSMSTSLVLMVIDSWLAFHGFETISNEEPPCRGVTAR</sequence>
<name>A0A8X6HDF0_TRICU</name>
<keyword evidence="2" id="KW-1185">Reference proteome</keyword>
<evidence type="ECO:0000313" key="1">
    <source>
        <dbReference type="EMBL" id="GFR00994.1"/>
    </source>
</evidence>
<comment type="caution">
    <text evidence="1">The sequence shown here is derived from an EMBL/GenBank/DDBJ whole genome shotgun (WGS) entry which is preliminary data.</text>
</comment>
<dbReference type="Proteomes" id="UP000887116">
    <property type="component" value="Unassembled WGS sequence"/>
</dbReference>
<evidence type="ECO:0000313" key="2">
    <source>
        <dbReference type="Proteomes" id="UP000887116"/>
    </source>
</evidence>
<proteinExistence type="predicted"/>
<protein>
    <submittedName>
        <fullName evidence="1">Uncharacterized protein</fullName>
    </submittedName>
</protein>
<dbReference type="AlphaFoldDB" id="A0A8X6HDF0"/>